<feature type="signal peptide" evidence="6">
    <location>
        <begin position="1"/>
        <end position="26"/>
    </location>
</feature>
<dbReference type="PANTHER" id="PTHR42784:SF1">
    <property type="entry name" value="PYRANOSE 2-OXIDASE"/>
    <property type="match status" value="1"/>
</dbReference>
<reference evidence="7" key="1">
    <citation type="journal article" date="2012" name="Proc. Natl. Acad. Sci. U.S.A.">
        <title>Antigenic diversity is generated by distinct evolutionary mechanisms in African trypanosome species.</title>
        <authorList>
            <person name="Jackson A.P."/>
            <person name="Berry A."/>
            <person name="Aslett M."/>
            <person name="Allison H.C."/>
            <person name="Burton P."/>
            <person name="Vavrova-Anderson J."/>
            <person name="Brown R."/>
            <person name="Browne H."/>
            <person name="Corton N."/>
            <person name="Hauser H."/>
            <person name="Gamble J."/>
            <person name="Gilderthorp R."/>
            <person name="Marcello L."/>
            <person name="McQuillan J."/>
            <person name="Otto T.D."/>
            <person name="Quail M.A."/>
            <person name="Sanders M.J."/>
            <person name="van Tonder A."/>
            <person name="Ginger M.L."/>
            <person name="Field M.C."/>
            <person name="Barry J.D."/>
            <person name="Hertz-Fowler C."/>
            <person name="Berriman M."/>
        </authorList>
    </citation>
    <scope>NUCLEOTIDE SEQUENCE</scope>
    <source>
        <strain evidence="7">Y486</strain>
    </source>
</reference>
<dbReference type="InterPro" id="IPR036188">
    <property type="entry name" value="FAD/NAD-bd_sf"/>
</dbReference>
<dbReference type="VEuPathDB" id="TriTrypDB:TvY486_1115010"/>
<keyword evidence="3" id="KW-0285">Flavoprotein</keyword>
<dbReference type="Gene3D" id="3.50.50.60">
    <property type="entry name" value="FAD/NAD(P)-binding domain"/>
    <property type="match status" value="1"/>
</dbReference>
<evidence type="ECO:0000313" key="7">
    <source>
        <dbReference type="EMBL" id="CCC54017.1"/>
    </source>
</evidence>
<dbReference type="GO" id="GO:0016491">
    <property type="term" value="F:oxidoreductase activity"/>
    <property type="evidence" value="ECO:0007669"/>
    <property type="project" value="UniProtKB-KW"/>
</dbReference>
<evidence type="ECO:0008006" key="8">
    <source>
        <dbReference type="Google" id="ProtNLM"/>
    </source>
</evidence>
<comment type="similarity">
    <text evidence="2">Belongs to the GMC oxidoreductase family.</text>
</comment>
<keyword evidence="4" id="KW-0274">FAD</keyword>
<accession>G0U8T6</accession>
<protein>
    <recommendedName>
        <fullName evidence="8">Glucose-methanol-choline oxidoreductase N-terminal domain-containing protein</fullName>
    </recommendedName>
</protein>
<evidence type="ECO:0000256" key="3">
    <source>
        <dbReference type="ARBA" id="ARBA00022630"/>
    </source>
</evidence>
<proteinExistence type="inferred from homology"/>
<dbReference type="EMBL" id="HE573027">
    <property type="protein sequence ID" value="CCC54017.1"/>
    <property type="molecule type" value="Genomic_DNA"/>
</dbReference>
<evidence type="ECO:0000256" key="2">
    <source>
        <dbReference type="ARBA" id="ARBA00010790"/>
    </source>
</evidence>
<feature type="chain" id="PRO_5003410057" description="Glucose-methanol-choline oxidoreductase N-terminal domain-containing protein" evidence="6">
    <location>
        <begin position="27"/>
        <end position="622"/>
    </location>
</feature>
<dbReference type="InterPro" id="IPR051473">
    <property type="entry name" value="P2Ox-like"/>
</dbReference>
<evidence type="ECO:0000256" key="6">
    <source>
        <dbReference type="SAM" id="SignalP"/>
    </source>
</evidence>
<gene>
    <name evidence="7" type="ORF">TVY486_1115010</name>
</gene>
<evidence type="ECO:0000256" key="4">
    <source>
        <dbReference type="ARBA" id="ARBA00022827"/>
    </source>
</evidence>
<comment type="cofactor">
    <cofactor evidence="1">
        <name>FAD</name>
        <dbReference type="ChEBI" id="CHEBI:57692"/>
    </cofactor>
</comment>
<keyword evidence="5" id="KW-0560">Oxidoreductase</keyword>
<dbReference type="AlphaFoldDB" id="G0U8T6"/>
<sequence>MLIYLLPALIAVVLWVLHLRLNSPHGGHPYRLVTSLPDKWEADYVVIGAGPGGLAAARCLLEHEPRCQVLVIERGEEACPPGILSQLVGRLHVHDLLSYAPESARFAFGQRHSVPRPLYKQPDGESEALRHSTYLRGCGVGGTALVDWALYFQPLPIKAKRSSLGETNGAGPGDAEMAQVVPHRFAVTCNPLSWAFASSAFSIIENKHLPTLENPQARNSTFPALLRIEPGGRRLPLSSYVLRALPPQLTVLTRSEVVDMTLAGEGKVVGVHYRAVSQRTLIVGVRRGVVLSCGVIGTARLVRQVFPNFQKHFLVRDAISLPLIFHALPKLTDDRHNIHNLSAHLALLLGRHSPLLNAVCNTVATKDIPSLGPEAELVIFMLPIGGRNPTVFEYFGFDRCLGAFAEGFTMLMALRGVDGAVFEAALETRGCDDNPPESGVCPTFPHAKHSPFPGLAEDLTRKVITALVEGMLLCRRIVSSGPLNFLTSGQEAVDVTLLTEPQRALQYVQLLHTPGSKLTARQRSSAHKVLAWAKECAATDSYMESYIRRHASWLGFGSGSCADGLHDEQCFRLSCAKNVVIGDCSAVTETLWKASSRDTLRAGSVPTAMAVGRAAALELLST</sequence>
<keyword evidence="6" id="KW-0732">Signal</keyword>
<evidence type="ECO:0000256" key="1">
    <source>
        <dbReference type="ARBA" id="ARBA00001974"/>
    </source>
</evidence>
<dbReference type="PANTHER" id="PTHR42784">
    <property type="entry name" value="PYRANOSE 2-OXIDASE"/>
    <property type="match status" value="1"/>
</dbReference>
<name>G0U8T6_TRYVY</name>
<evidence type="ECO:0000256" key="5">
    <source>
        <dbReference type="ARBA" id="ARBA00023002"/>
    </source>
</evidence>
<organism evidence="7">
    <name type="scientific">Trypanosoma vivax (strain Y486)</name>
    <dbReference type="NCBI Taxonomy" id="1055687"/>
    <lineage>
        <taxon>Eukaryota</taxon>
        <taxon>Discoba</taxon>
        <taxon>Euglenozoa</taxon>
        <taxon>Kinetoplastea</taxon>
        <taxon>Metakinetoplastina</taxon>
        <taxon>Trypanosomatida</taxon>
        <taxon>Trypanosomatidae</taxon>
        <taxon>Trypanosoma</taxon>
        <taxon>Duttonella</taxon>
    </lineage>
</organism>
<dbReference type="SUPFAM" id="SSF51905">
    <property type="entry name" value="FAD/NAD(P)-binding domain"/>
    <property type="match status" value="1"/>
</dbReference>